<keyword evidence="2" id="KW-1185">Reference proteome</keyword>
<protein>
    <submittedName>
        <fullName evidence="1">Uncharacterized protein</fullName>
    </submittedName>
</protein>
<evidence type="ECO:0000313" key="1">
    <source>
        <dbReference type="EMBL" id="GFS84682.1"/>
    </source>
</evidence>
<proteinExistence type="predicted"/>
<evidence type="ECO:0000313" key="2">
    <source>
        <dbReference type="Proteomes" id="UP000887013"/>
    </source>
</evidence>
<dbReference type="EMBL" id="BMAW01098400">
    <property type="protein sequence ID" value="GFS84682.1"/>
    <property type="molecule type" value="Genomic_DNA"/>
</dbReference>
<dbReference type="OrthoDB" id="10037961at2759"/>
<organism evidence="1 2">
    <name type="scientific">Nephila pilipes</name>
    <name type="common">Giant wood spider</name>
    <name type="synonym">Nephila maculata</name>
    <dbReference type="NCBI Taxonomy" id="299642"/>
    <lineage>
        <taxon>Eukaryota</taxon>
        <taxon>Metazoa</taxon>
        <taxon>Ecdysozoa</taxon>
        <taxon>Arthropoda</taxon>
        <taxon>Chelicerata</taxon>
        <taxon>Arachnida</taxon>
        <taxon>Araneae</taxon>
        <taxon>Araneomorphae</taxon>
        <taxon>Entelegynae</taxon>
        <taxon>Araneoidea</taxon>
        <taxon>Nephilidae</taxon>
        <taxon>Nephila</taxon>
    </lineage>
</organism>
<dbReference type="Proteomes" id="UP000887013">
    <property type="component" value="Unassembled WGS sequence"/>
</dbReference>
<reference evidence="1" key="1">
    <citation type="submission" date="2020-08" db="EMBL/GenBank/DDBJ databases">
        <title>Multicomponent nature underlies the extraordinary mechanical properties of spider dragline silk.</title>
        <authorList>
            <person name="Kono N."/>
            <person name="Nakamura H."/>
            <person name="Mori M."/>
            <person name="Yoshida Y."/>
            <person name="Ohtoshi R."/>
            <person name="Malay A.D."/>
            <person name="Moran D.A.P."/>
            <person name="Tomita M."/>
            <person name="Numata K."/>
            <person name="Arakawa K."/>
        </authorList>
    </citation>
    <scope>NUCLEOTIDE SEQUENCE</scope>
</reference>
<sequence length="138" mass="15202">MDAIKHIFAELSSPKLLKKCLGGKTQNSNESFNSTVWKYCPKTSRASKTVVDIAVKEATVLYNDGMSGRLNILKCLGCKLGHFSITYAFQADSARIKGAEAKSKSSTLLARRVRRMKRKAMHEHFVAVEGPAYEAGGF</sequence>
<dbReference type="AlphaFoldDB" id="A0A8X6MYF6"/>
<gene>
    <name evidence="1" type="primary">X975_10654</name>
    <name evidence="1" type="ORF">NPIL_310741</name>
</gene>
<accession>A0A8X6MYF6</accession>
<name>A0A8X6MYF6_NEPPI</name>
<comment type="caution">
    <text evidence="1">The sequence shown here is derived from an EMBL/GenBank/DDBJ whole genome shotgun (WGS) entry which is preliminary data.</text>
</comment>